<gene>
    <name evidence="1" type="ORF">CTI12_AA558730</name>
</gene>
<accession>A0A2U1KVR6</accession>
<dbReference type="AlphaFoldDB" id="A0A2U1KVR6"/>
<protein>
    <submittedName>
        <fullName evidence="1">Uncharacterized protein</fullName>
    </submittedName>
</protein>
<reference evidence="1 2" key="1">
    <citation type="journal article" date="2018" name="Mol. Plant">
        <title>The genome of Artemisia annua provides insight into the evolution of Asteraceae family and artemisinin biosynthesis.</title>
        <authorList>
            <person name="Shen Q."/>
            <person name="Zhang L."/>
            <person name="Liao Z."/>
            <person name="Wang S."/>
            <person name="Yan T."/>
            <person name="Shi P."/>
            <person name="Liu M."/>
            <person name="Fu X."/>
            <person name="Pan Q."/>
            <person name="Wang Y."/>
            <person name="Lv Z."/>
            <person name="Lu X."/>
            <person name="Zhang F."/>
            <person name="Jiang W."/>
            <person name="Ma Y."/>
            <person name="Chen M."/>
            <person name="Hao X."/>
            <person name="Li L."/>
            <person name="Tang Y."/>
            <person name="Lv G."/>
            <person name="Zhou Y."/>
            <person name="Sun X."/>
            <person name="Brodelius P.E."/>
            <person name="Rose J.K.C."/>
            <person name="Tang K."/>
        </authorList>
    </citation>
    <scope>NUCLEOTIDE SEQUENCE [LARGE SCALE GENOMIC DNA]</scope>
    <source>
        <strain evidence="2">cv. Huhao1</strain>
        <tissue evidence="1">Leaf</tissue>
    </source>
</reference>
<organism evidence="1 2">
    <name type="scientific">Artemisia annua</name>
    <name type="common">Sweet wormwood</name>
    <dbReference type="NCBI Taxonomy" id="35608"/>
    <lineage>
        <taxon>Eukaryota</taxon>
        <taxon>Viridiplantae</taxon>
        <taxon>Streptophyta</taxon>
        <taxon>Embryophyta</taxon>
        <taxon>Tracheophyta</taxon>
        <taxon>Spermatophyta</taxon>
        <taxon>Magnoliopsida</taxon>
        <taxon>eudicotyledons</taxon>
        <taxon>Gunneridae</taxon>
        <taxon>Pentapetalae</taxon>
        <taxon>asterids</taxon>
        <taxon>campanulids</taxon>
        <taxon>Asterales</taxon>
        <taxon>Asteraceae</taxon>
        <taxon>Asteroideae</taxon>
        <taxon>Anthemideae</taxon>
        <taxon>Artemisiinae</taxon>
        <taxon>Artemisia</taxon>
    </lineage>
</organism>
<evidence type="ECO:0000313" key="2">
    <source>
        <dbReference type="Proteomes" id="UP000245207"/>
    </source>
</evidence>
<evidence type="ECO:0000313" key="1">
    <source>
        <dbReference type="EMBL" id="PWA40837.1"/>
    </source>
</evidence>
<keyword evidence="2" id="KW-1185">Reference proteome</keyword>
<dbReference type="EMBL" id="PKPP01013512">
    <property type="protein sequence ID" value="PWA40837.1"/>
    <property type="molecule type" value="Genomic_DNA"/>
</dbReference>
<dbReference type="Proteomes" id="UP000245207">
    <property type="component" value="Unassembled WGS sequence"/>
</dbReference>
<comment type="caution">
    <text evidence="1">The sequence shown here is derived from an EMBL/GenBank/DDBJ whole genome shotgun (WGS) entry which is preliminary data.</text>
</comment>
<name>A0A2U1KVR6_ARTAN</name>
<sequence length="148" mass="17076">MWSLPLVIRSLKKEYRFTHTLSMFTIPSQALKHVHNKGSWKSSGPNIFENAFPNQPQYGARKRTHAQMSGGGHDLAGWHSTIDPKTSITVAQAYQSRVPHVQEEQLWKGELNRKLQLFREGRHQPQGQLLQVQFARALQQESSRMHRP</sequence>
<proteinExistence type="predicted"/>